<proteinExistence type="predicted"/>
<dbReference type="Pfam" id="PF12860">
    <property type="entry name" value="PAS_7"/>
    <property type="match status" value="1"/>
</dbReference>
<organism evidence="3 4">
    <name type="scientific">Novosphingobium anseongense</name>
    <dbReference type="NCBI Taxonomy" id="3133436"/>
    <lineage>
        <taxon>Bacteria</taxon>
        <taxon>Pseudomonadati</taxon>
        <taxon>Pseudomonadota</taxon>
        <taxon>Alphaproteobacteria</taxon>
        <taxon>Sphingomonadales</taxon>
        <taxon>Sphingomonadaceae</taxon>
        <taxon>Novosphingobium</taxon>
    </lineage>
</organism>
<dbReference type="InterPro" id="IPR000014">
    <property type="entry name" value="PAS"/>
</dbReference>
<dbReference type="Proteomes" id="UP001361239">
    <property type="component" value="Unassembled WGS sequence"/>
</dbReference>
<comment type="caution">
    <text evidence="3">The sequence shown here is derived from an EMBL/GenBank/DDBJ whole genome shotgun (WGS) entry which is preliminary data.</text>
</comment>
<sequence>MEYSARGTCGAGDDQDETTLDALTRAERAVDRAEARLREAIEAMPHGVVFLDPEGRYILWNKQYAETYQRSADLFHVGARLADTLRQGVERGDYPEAVGREEAWIAERLELLQNPRGRHEQMLADGRCIMIEERKTADGGTIGLRVDITEMKAREEGFRLLFESNPVPLLVYDPVEECVRSANAAAAEHFGYALAELEGLAAERLFAADEWPEARRLLATSCSDKDRFWRQVARDWSEMESVLFTRQSVIDGRLATIVSVFDVTERRKAEARIEHMAKHDELTGLANRAHCREGLQDMLDGLPQTGGTVAIAMIDLDNFKQINDSYGHHVGDIVLAEAARRMRALTPKQNALLCRLGGDEFAVICQARTDEKIDLITRSIVTVMAEPITIAGTTLHIGATIGIAMAPEHGLDANHLLRYADLALYAAKADQRGTVRRFEPEMDAAAREKAKLENDLRRAVRHGELVIHYMPLIDIAGGDIIGYEALLRWQHPERGLLYPDSFIGLSEEIGLIDVIGQYVLQAACREAASWPGDLKVAVNASPLQFRGGNLLNIVLQALAMSGLDPSRLEIEITEAVLMDRSPAIAHLLESIRALGVGISMDDFGTGYSSLSYLLSYPFTKIKIDKSFIMGLAEPNSKAVVSAIIGLGKSLGMTVTAEGIEEPEHIEYLKGIGCGQGQGYLIGKTKPSDQLPHAQEPRRNVA</sequence>
<feature type="domain" description="GGDEF" evidence="2">
    <location>
        <begin position="307"/>
        <end position="440"/>
    </location>
</feature>
<gene>
    <name evidence="3" type="ORF">WG901_11710</name>
</gene>
<dbReference type="SMART" id="SM00267">
    <property type="entry name" value="GGDEF"/>
    <property type="match status" value="1"/>
</dbReference>
<dbReference type="InterPro" id="IPR029787">
    <property type="entry name" value="Nucleotide_cyclase"/>
</dbReference>
<dbReference type="SUPFAM" id="SSF55785">
    <property type="entry name" value="PYP-like sensor domain (PAS domain)"/>
    <property type="match status" value="2"/>
</dbReference>
<keyword evidence="4" id="KW-1185">Reference proteome</keyword>
<dbReference type="SMART" id="SM00052">
    <property type="entry name" value="EAL"/>
    <property type="match status" value="1"/>
</dbReference>
<dbReference type="CDD" id="cd01948">
    <property type="entry name" value="EAL"/>
    <property type="match status" value="1"/>
</dbReference>
<dbReference type="SUPFAM" id="SSF141868">
    <property type="entry name" value="EAL domain-like"/>
    <property type="match status" value="1"/>
</dbReference>
<evidence type="ECO:0000259" key="2">
    <source>
        <dbReference type="PROSITE" id="PS50887"/>
    </source>
</evidence>
<dbReference type="InterPro" id="IPR000160">
    <property type="entry name" value="GGDEF_dom"/>
</dbReference>
<dbReference type="NCBIfam" id="TIGR00229">
    <property type="entry name" value="sensory_box"/>
    <property type="match status" value="1"/>
</dbReference>
<evidence type="ECO:0000313" key="3">
    <source>
        <dbReference type="EMBL" id="MEJ5977306.1"/>
    </source>
</evidence>
<dbReference type="Pfam" id="PF00990">
    <property type="entry name" value="GGDEF"/>
    <property type="match status" value="1"/>
</dbReference>
<dbReference type="SUPFAM" id="SSF55073">
    <property type="entry name" value="Nucleotide cyclase"/>
    <property type="match status" value="1"/>
</dbReference>
<dbReference type="Gene3D" id="3.30.450.20">
    <property type="entry name" value="PAS domain"/>
    <property type="match status" value="2"/>
</dbReference>
<protein>
    <submittedName>
        <fullName evidence="3">EAL domain-containing protein</fullName>
    </submittedName>
</protein>
<dbReference type="Gene3D" id="3.20.20.450">
    <property type="entry name" value="EAL domain"/>
    <property type="match status" value="1"/>
</dbReference>
<dbReference type="InterPro" id="IPR052155">
    <property type="entry name" value="Biofilm_reg_signaling"/>
</dbReference>
<name>A0ABU8RW61_9SPHN</name>
<dbReference type="InterPro" id="IPR035919">
    <property type="entry name" value="EAL_sf"/>
</dbReference>
<reference evidence="3 4" key="1">
    <citation type="submission" date="2024-03" db="EMBL/GenBank/DDBJ databases">
        <authorList>
            <person name="Jo J.-H."/>
        </authorList>
    </citation>
    <scope>NUCLEOTIDE SEQUENCE [LARGE SCALE GENOMIC DNA]</scope>
    <source>
        <strain evidence="3 4">PS1R-30</strain>
    </source>
</reference>
<dbReference type="PANTHER" id="PTHR44757">
    <property type="entry name" value="DIGUANYLATE CYCLASE DGCP"/>
    <property type="match status" value="1"/>
</dbReference>
<dbReference type="EMBL" id="JBBHJZ010000002">
    <property type="protein sequence ID" value="MEJ5977306.1"/>
    <property type="molecule type" value="Genomic_DNA"/>
</dbReference>
<dbReference type="NCBIfam" id="TIGR00254">
    <property type="entry name" value="GGDEF"/>
    <property type="match status" value="1"/>
</dbReference>
<dbReference type="PANTHER" id="PTHR44757:SF2">
    <property type="entry name" value="BIOFILM ARCHITECTURE MAINTENANCE PROTEIN MBAA"/>
    <property type="match status" value="1"/>
</dbReference>
<dbReference type="Gene3D" id="3.30.70.270">
    <property type="match status" value="1"/>
</dbReference>
<dbReference type="Pfam" id="PF00563">
    <property type="entry name" value="EAL"/>
    <property type="match status" value="1"/>
</dbReference>
<dbReference type="SMART" id="SM00091">
    <property type="entry name" value="PAS"/>
    <property type="match status" value="2"/>
</dbReference>
<feature type="domain" description="EAL" evidence="1">
    <location>
        <begin position="449"/>
        <end position="698"/>
    </location>
</feature>
<dbReference type="CDD" id="cd01949">
    <property type="entry name" value="GGDEF"/>
    <property type="match status" value="1"/>
</dbReference>
<dbReference type="RefSeq" id="WP_339587245.1">
    <property type="nucleotide sequence ID" value="NZ_JBBHJZ010000002.1"/>
</dbReference>
<dbReference type="PROSITE" id="PS50883">
    <property type="entry name" value="EAL"/>
    <property type="match status" value="1"/>
</dbReference>
<evidence type="ECO:0000259" key="1">
    <source>
        <dbReference type="PROSITE" id="PS50883"/>
    </source>
</evidence>
<evidence type="ECO:0000313" key="4">
    <source>
        <dbReference type="Proteomes" id="UP001361239"/>
    </source>
</evidence>
<dbReference type="InterPro" id="IPR043128">
    <property type="entry name" value="Rev_trsase/Diguanyl_cyclase"/>
</dbReference>
<dbReference type="Pfam" id="PF13188">
    <property type="entry name" value="PAS_8"/>
    <property type="match status" value="1"/>
</dbReference>
<dbReference type="InterPro" id="IPR035965">
    <property type="entry name" value="PAS-like_dom_sf"/>
</dbReference>
<dbReference type="InterPro" id="IPR001633">
    <property type="entry name" value="EAL_dom"/>
</dbReference>
<accession>A0ABU8RW61</accession>
<dbReference type="PROSITE" id="PS50887">
    <property type="entry name" value="GGDEF"/>
    <property type="match status" value="1"/>
</dbReference>